<accession>A0A6C7EBN8</accession>
<dbReference type="Gene3D" id="3.40.30.10">
    <property type="entry name" value="Glutaredoxin"/>
    <property type="match status" value="1"/>
</dbReference>
<organism evidence="1 2">
    <name type="scientific">Ilumatobacter coccineus (strain NBRC 103263 / KCTC 29153 / YM16-304)</name>
    <dbReference type="NCBI Taxonomy" id="1313172"/>
    <lineage>
        <taxon>Bacteria</taxon>
        <taxon>Bacillati</taxon>
        <taxon>Actinomycetota</taxon>
        <taxon>Acidimicrobiia</taxon>
        <taxon>Acidimicrobiales</taxon>
        <taxon>Ilumatobacteraceae</taxon>
        <taxon>Ilumatobacter</taxon>
    </lineage>
</organism>
<dbReference type="EMBL" id="AP012057">
    <property type="protein sequence ID" value="BAN03891.1"/>
    <property type="molecule type" value="Genomic_DNA"/>
</dbReference>
<dbReference type="Proteomes" id="UP000011863">
    <property type="component" value="Chromosome"/>
</dbReference>
<dbReference type="AlphaFoldDB" id="A0A6C7EBN8"/>
<name>A0A6C7EBN8_ILUCY</name>
<evidence type="ECO:0000313" key="1">
    <source>
        <dbReference type="EMBL" id="BAN03891.1"/>
    </source>
</evidence>
<keyword evidence="2" id="KW-1185">Reference proteome</keyword>
<proteinExistence type="predicted"/>
<dbReference type="SUPFAM" id="SSF52833">
    <property type="entry name" value="Thioredoxin-like"/>
    <property type="match status" value="1"/>
</dbReference>
<sequence length="187" mass="20994">MIAVAIDEAVDKIREFMDGITYPVLIDADHLLTELYAISNVPTVLLIDEDDRIVQPNWNAYATDTFKDFTGIDSSQQIEVIRRWVVDGETMMTEADAKTAVGDLTDDEEAARLHFRIALRLRDAGDEAGAERNFERACELAPHDWTIRRASMPLRGGDPFGPEFFTLVEEFTAAGRPYHGVAAERHP</sequence>
<evidence type="ECO:0000313" key="2">
    <source>
        <dbReference type="Proteomes" id="UP000011863"/>
    </source>
</evidence>
<evidence type="ECO:0008006" key="3">
    <source>
        <dbReference type="Google" id="ProtNLM"/>
    </source>
</evidence>
<dbReference type="InterPro" id="IPR036249">
    <property type="entry name" value="Thioredoxin-like_sf"/>
</dbReference>
<protein>
    <recommendedName>
        <fullName evidence="3">Thioredoxin family protein</fullName>
    </recommendedName>
</protein>
<gene>
    <name evidence="1" type="ORF">YM304_35770</name>
</gene>
<dbReference type="KEGG" id="aym:YM304_35770"/>
<reference evidence="1 2" key="1">
    <citation type="journal article" date="2013" name="Int. J. Syst. Evol. Microbiol.">
        <title>Ilumatobacter nonamiense sp. nov. and Ilumatobacter coccineum sp. nov., isolated from seashore sand.</title>
        <authorList>
            <person name="Matsumoto A."/>
            <person name="Kasai H."/>
            <person name="Matsuo Y."/>
            <person name="Shizuri Y."/>
            <person name="Ichikawa N."/>
            <person name="Fujita N."/>
            <person name="Omura S."/>
            <person name="Takahashi Y."/>
        </authorList>
    </citation>
    <scope>NUCLEOTIDE SEQUENCE [LARGE SCALE GENOMIC DNA]</scope>
    <source>
        <strain evidence="2">NBRC 103263 / KCTC 29153 / YM16-304</strain>
    </source>
</reference>